<dbReference type="InterPro" id="IPR014303">
    <property type="entry name" value="RNA_pol_sigma-70_ECF"/>
</dbReference>
<proteinExistence type="inferred from homology"/>
<dbReference type="Pfam" id="PF04542">
    <property type="entry name" value="Sigma70_r2"/>
    <property type="match status" value="1"/>
</dbReference>
<evidence type="ECO:0000256" key="3">
    <source>
        <dbReference type="ARBA" id="ARBA00023015"/>
    </source>
</evidence>
<dbReference type="InterPro" id="IPR013325">
    <property type="entry name" value="RNA_pol_sigma_r2"/>
</dbReference>
<dbReference type="GO" id="GO:0003677">
    <property type="term" value="F:DNA binding"/>
    <property type="evidence" value="ECO:0007669"/>
    <property type="project" value="InterPro"/>
</dbReference>
<gene>
    <name evidence="8" type="ORF">GCM10014715_11160</name>
</gene>
<name>A0A919DNG2_9ACTN</name>
<feature type="domain" description="RNA polymerase sigma-70 region 2" evidence="6">
    <location>
        <begin position="15"/>
        <end position="74"/>
    </location>
</feature>
<feature type="domain" description="RNA polymerase sigma factor 70 region 4 type 2" evidence="7">
    <location>
        <begin position="112"/>
        <end position="163"/>
    </location>
</feature>
<reference evidence="8" key="1">
    <citation type="journal article" date="2014" name="Int. J. Syst. Evol. Microbiol.">
        <title>Complete genome sequence of Corynebacterium casei LMG S-19264T (=DSM 44701T), isolated from a smear-ripened cheese.</title>
        <authorList>
            <consortium name="US DOE Joint Genome Institute (JGI-PGF)"/>
            <person name="Walter F."/>
            <person name="Albersmeier A."/>
            <person name="Kalinowski J."/>
            <person name="Ruckert C."/>
        </authorList>
    </citation>
    <scope>NUCLEOTIDE SEQUENCE</scope>
    <source>
        <strain evidence="8">JCM 3302</strain>
    </source>
</reference>
<evidence type="ECO:0000259" key="6">
    <source>
        <dbReference type="Pfam" id="PF04542"/>
    </source>
</evidence>
<dbReference type="GO" id="GO:0016987">
    <property type="term" value="F:sigma factor activity"/>
    <property type="evidence" value="ECO:0007669"/>
    <property type="project" value="UniProtKB-KW"/>
</dbReference>
<keyword evidence="5" id="KW-0804">Transcription</keyword>
<comment type="caution">
    <text evidence="8">The sequence shown here is derived from an EMBL/GenBank/DDBJ whole genome shotgun (WGS) entry which is preliminary data.</text>
</comment>
<dbReference type="NCBIfam" id="TIGR02937">
    <property type="entry name" value="sigma70-ECF"/>
    <property type="match status" value="1"/>
</dbReference>
<evidence type="ECO:0000256" key="2">
    <source>
        <dbReference type="ARBA" id="ARBA00011344"/>
    </source>
</evidence>
<dbReference type="EMBL" id="BNBC01000003">
    <property type="protein sequence ID" value="GHE59606.1"/>
    <property type="molecule type" value="Genomic_DNA"/>
</dbReference>
<evidence type="ECO:0000256" key="4">
    <source>
        <dbReference type="ARBA" id="ARBA00023082"/>
    </source>
</evidence>
<evidence type="ECO:0000259" key="7">
    <source>
        <dbReference type="Pfam" id="PF08281"/>
    </source>
</evidence>
<evidence type="ECO:0000256" key="1">
    <source>
        <dbReference type="ARBA" id="ARBA00010641"/>
    </source>
</evidence>
<dbReference type="Pfam" id="PF08281">
    <property type="entry name" value="Sigma70_r4_2"/>
    <property type="match status" value="1"/>
</dbReference>
<dbReference type="AlphaFoldDB" id="A0A919DNG2"/>
<dbReference type="SUPFAM" id="SSF54427">
    <property type="entry name" value="NTF2-like"/>
    <property type="match status" value="1"/>
</dbReference>
<accession>A0A919DNG2</accession>
<dbReference type="SUPFAM" id="SSF88946">
    <property type="entry name" value="Sigma2 domain of RNA polymerase sigma factors"/>
    <property type="match status" value="1"/>
</dbReference>
<dbReference type="InterPro" id="IPR007627">
    <property type="entry name" value="RNA_pol_sigma70_r2"/>
</dbReference>
<dbReference type="InterPro" id="IPR032710">
    <property type="entry name" value="NTF2-like_dom_sf"/>
</dbReference>
<dbReference type="Gene3D" id="1.10.10.10">
    <property type="entry name" value="Winged helix-like DNA-binding domain superfamily/Winged helix DNA-binding domain"/>
    <property type="match status" value="1"/>
</dbReference>
<comment type="subunit">
    <text evidence="2">Interacts transiently with the RNA polymerase catalytic core formed by RpoA, RpoB, RpoC and RpoZ (2 alpha, 1 beta, 1 beta' and 1 omega subunit) to form the RNA polymerase holoenzyme that can initiate transcription.</text>
</comment>
<dbReference type="InterPro" id="IPR013324">
    <property type="entry name" value="RNA_pol_sigma_r3/r4-like"/>
</dbReference>
<dbReference type="GO" id="GO:0006352">
    <property type="term" value="P:DNA-templated transcription initiation"/>
    <property type="evidence" value="ECO:0007669"/>
    <property type="project" value="InterPro"/>
</dbReference>
<dbReference type="InterPro" id="IPR014284">
    <property type="entry name" value="RNA_pol_sigma-70_dom"/>
</dbReference>
<dbReference type="Gene3D" id="1.10.1740.10">
    <property type="match status" value="1"/>
</dbReference>
<evidence type="ECO:0000313" key="8">
    <source>
        <dbReference type="EMBL" id="GHE59606.1"/>
    </source>
</evidence>
<keyword evidence="9" id="KW-1185">Reference proteome</keyword>
<comment type="similarity">
    <text evidence="1">Belongs to the sigma-70 factor family. ECF subfamily.</text>
</comment>
<dbReference type="Proteomes" id="UP000641386">
    <property type="component" value="Unassembled WGS sequence"/>
</dbReference>
<reference evidence="8" key="2">
    <citation type="submission" date="2020-09" db="EMBL/GenBank/DDBJ databases">
        <authorList>
            <person name="Sun Q."/>
            <person name="Ohkuma M."/>
        </authorList>
    </citation>
    <scope>NUCLEOTIDE SEQUENCE</scope>
    <source>
        <strain evidence="8">JCM 3302</strain>
    </source>
</reference>
<protein>
    <submittedName>
        <fullName evidence="8">RNA polymerase sigma factor</fullName>
    </submittedName>
</protein>
<evidence type="ECO:0000313" key="9">
    <source>
        <dbReference type="Proteomes" id="UP000641386"/>
    </source>
</evidence>
<dbReference type="NCBIfam" id="TIGR02957">
    <property type="entry name" value="SigX4"/>
    <property type="match status" value="1"/>
</dbReference>
<sequence>MSPRPSDLEEAASVFVQHRARLFGIAYRVLGSVAEAEDVVQEVWLRWQQTDRCAVVSPMAFLSSATTRLAINVAQSARVRRETYIGPWLPEPVDTSSDPEVGAQRGESVELALLLVLERLNPTERAAYVLREAFDYAYPEIAEILQLSLVNVRKIVSRARRRLSEERRESVDRAEHRRLLDAFVSAARTGDMGSLEALLTPDAVSLSDGNGIQGAARVPVLGRVRVANLATATRRFWSGADLRPVDANGRSGVMIYRDGEPTTFLTTAASPEGIHTVMWVWNPSKIAAFLDSRSRIATTPSGVRAGMPGPPAASCEEAECEVACADEAQWLMVPVSPPPVLQLSRADSDGFPC</sequence>
<evidence type="ECO:0000256" key="5">
    <source>
        <dbReference type="ARBA" id="ARBA00023163"/>
    </source>
</evidence>
<dbReference type="PANTHER" id="PTHR30173">
    <property type="entry name" value="SIGMA 19 FACTOR"/>
    <property type="match status" value="1"/>
</dbReference>
<dbReference type="SUPFAM" id="SSF88659">
    <property type="entry name" value="Sigma3 and sigma4 domains of RNA polymerase sigma factors"/>
    <property type="match status" value="1"/>
</dbReference>
<dbReference type="PANTHER" id="PTHR30173:SF36">
    <property type="entry name" value="ECF RNA POLYMERASE SIGMA FACTOR SIGJ"/>
    <property type="match status" value="1"/>
</dbReference>
<dbReference type="InterPro" id="IPR052704">
    <property type="entry name" value="ECF_Sigma-70_Domain"/>
</dbReference>
<keyword evidence="4" id="KW-0731">Sigma factor</keyword>
<dbReference type="InterPro" id="IPR036388">
    <property type="entry name" value="WH-like_DNA-bd_sf"/>
</dbReference>
<organism evidence="8 9">
    <name type="scientific">Streptomyces spiralis</name>
    <dbReference type="NCBI Taxonomy" id="66376"/>
    <lineage>
        <taxon>Bacteria</taxon>
        <taxon>Bacillati</taxon>
        <taxon>Actinomycetota</taxon>
        <taxon>Actinomycetes</taxon>
        <taxon>Kitasatosporales</taxon>
        <taxon>Streptomycetaceae</taxon>
        <taxon>Streptomyces</taxon>
    </lineage>
</organism>
<keyword evidence="3" id="KW-0805">Transcription regulation</keyword>
<dbReference type="InterPro" id="IPR013249">
    <property type="entry name" value="RNA_pol_sigma70_r4_t2"/>
</dbReference>